<dbReference type="Proteomes" id="UP000175744">
    <property type="component" value="Unassembled WGS sequence"/>
</dbReference>
<dbReference type="SFLD" id="SFLDS00029">
    <property type="entry name" value="Radical_SAM"/>
    <property type="match status" value="1"/>
</dbReference>
<dbReference type="Gene3D" id="3.80.30.20">
    <property type="entry name" value="tm_1862 like domain"/>
    <property type="match status" value="1"/>
</dbReference>
<dbReference type="STRING" id="1121290.CLAOCE_18590"/>
<gene>
    <name evidence="2" type="primary">hemZ_2</name>
    <name evidence="2" type="ORF">CLOACE_18590</name>
</gene>
<dbReference type="InterPro" id="IPR034505">
    <property type="entry name" value="Coproporphyrinogen-III_oxidase"/>
</dbReference>
<dbReference type="NCBIfam" id="TIGR03994">
    <property type="entry name" value="rSAM_HemZ"/>
    <property type="match status" value="1"/>
</dbReference>
<accession>A0A1E8EWU4</accession>
<dbReference type="InterPro" id="IPR058240">
    <property type="entry name" value="rSAM_sf"/>
</dbReference>
<dbReference type="GO" id="GO:0006779">
    <property type="term" value="P:porphyrin-containing compound biosynthetic process"/>
    <property type="evidence" value="ECO:0007669"/>
    <property type="project" value="TreeGrafter"/>
</dbReference>
<dbReference type="OrthoDB" id="9808022at2"/>
<reference evidence="2 3" key="1">
    <citation type="submission" date="2016-06" db="EMBL/GenBank/DDBJ databases">
        <title>Genome sequence of Clostridium acetireducens DSM 10703.</title>
        <authorList>
            <person name="Poehlein A."/>
            <person name="Fluechter S."/>
            <person name="Duerre P."/>
            <person name="Daniel R."/>
        </authorList>
    </citation>
    <scope>NUCLEOTIDE SEQUENCE [LARGE SCALE GENOMIC DNA]</scope>
    <source>
        <strain evidence="2 3">DSM 10703</strain>
    </source>
</reference>
<dbReference type="SFLD" id="SFLDG01065">
    <property type="entry name" value="anaerobic_coproporphyrinogen-I"/>
    <property type="match status" value="1"/>
</dbReference>
<dbReference type="InterPro" id="IPR007197">
    <property type="entry name" value="rSAM"/>
</dbReference>
<dbReference type="InterPro" id="IPR023404">
    <property type="entry name" value="rSAM_horseshoe"/>
</dbReference>
<feature type="domain" description="Radical SAM core" evidence="1">
    <location>
        <begin position="143"/>
        <end position="386"/>
    </location>
</feature>
<evidence type="ECO:0000313" key="2">
    <source>
        <dbReference type="EMBL" id="OFI05241.1"/>
    </source>
</evidence>
<dbReference type="EMBL" id="LZFO01000032">
    <property type="protein sequence ID" value="OFI05241.1"/>
    <property type="molecule type" value="Genomic_DNA"/>
</dbReference>
<dbReference type="RefSeq" id="WP_070110826.1">
    <property type="nucleotide sequence ID" value="NZ_LZFO01000032.1"/>
</dbReference>
<dbReference type="NCBIfam" id="NF006060">
    <property type="entry name" value="PRK08207.1-3"/>
    <property type="match status" value="1"/>
</dbReference>
<dbReference type="InterPro" id="IPR006638">
    <property type="entry name" value="Elp3/MiaA/NifB-like_rSAM"/>
</dbReference>
<dbReference type="InterPro" id="IPR023995">
    <property type="entry name" value="HemZ"/>
</dbReference>
<dbReference type="SMART" id="SM00729">
    <property type="entry name" value="Elp3"/>
    <property type="match status" value="1"/>
</dbReference>
<protein>
    <submittedName>
        <fullName evidence="2">Oxygen-independent coproporphyrinogen-III oxidase-like protein HemZ</fullName>
        <ecNumber evidence="2">1.3.99.-</ecNumber>
    </submittedName>
</protein>
<dbReference type="GO" id="GO:0005737">
    <property type="term" value="C:cytoplasm"/>
    <property type="evidence" value="ECO:0007669"/>
    <property type="project" value="TreeGrafter"/>
</dbReference>
<keyword evidence="2" id="KW-0560">Oxidoreductase</keyword>
<dbReference type="PANTHER" id="PTHR13932">
    <property type="entry name" value="COPROPORPHYRINIGEN III OXIDASE"/>
    <property type="match status" value="1"/>
</dbReference>
<dbReference type="PROSITE" id="PS51918">
    <property type="entry name" value="RADICAL_SAM"/>
    <property type="match status" value="1"/>
</dbReference>
<proteinExistence type="predicted"/>
<comment type="caution">
    <text evidence="2">The sequence shown here is derived from an EMBL/GenBank/DDBJ whole genome shotgun (WGS) entry which is preliminary data.</text>
</comment>
<keyword evidence="3" id="KW-1185">Reference proteome</keyword>
<dbReference type="GO" id="GO:0016491">
    <property type="term" value="F:oxidoreductase activity"/>
    <property type="evidence" value="ECO:0007669"/>
    <property type="project" value="UniProtKB-KW"/>
</dbReference>
<evidence type="ECO:0000259" key="1">
    <source>
        <dbReference type="PROSITE" id="PS51918"/>
    </source>
</evidence>
<dbReference type="AlphaFoldDB" id="A0A1E8EWU4"/>
<name>A0A1E8EWU4_9CLOT</name>
<dbReference type="SUPFAM" id="SSF102114">
    <property type="entry name" value="Radical SAM enzymes"/>
    <property type="match status" value="1"/>
</dbReference>
<evidence type="ECO:0000313" key="3">
    <source>
        <dbReference type="Proteomes" id="UP000175744"/>
    </source>
</evidence>
<dbReference type="SFLD" id="SFLDF00310">
    <property type="entry name" value="oxygen-independent_coproporphy"/>
    <property type="match status" value="1"/>
</dbReference>
<dbReference type="GO" id="GO:0051539">
    <property type="term" value="F:4 iron, 4 sulfur cluster binding"/>
    <property type="evidence" value="ECO:0007669"/>
    <property type="project" value="TreeGrafter"/>
</dbReference>
<organism evidence="2 3">
    <name type="scientific">Clostridium acetireducens DSM 10703</name>
    <dbReference type="NCBI Taxonomy" id="1121290"/>
    <lineage>
        <taxon>Bacteria</taxon>
        <taxon>Bacillati</taxon>
        <taxon>Bacillota</taxon>
        <taxon>Clostridia</taxon>
        <taxon>Eubacteriales</taxon>
        <taxon>Clostridiaceae</taxon>
        <taxon>Clostridium</taxon>
    </lineage>
</organism>
<sequence>MIVKIKLNDIKYRYEVYHIVNLFFDLGSVQMVDNEYDYYINISSEKVVCKSKYDAEEFVFQEDITFKEFIKKSIFKYFRNKTKKELPWGTLIGIRPSKIALDLINKGKTEEEIINHFINHNMTRKDKAQLCIDVAKVEKTMVNKDNHKVSVYIDMPFCPTKCFYCSFTSNPISKCKNIVKPYLKALSYEIKYMSNYIKDKNLKIENVYFGGGTPTSIDEESFEYIMNEIYSNFVSNKNICEFTVECGRPDSISLSKLETMKKYKVNRISINPQTMNDSTLKSIGRAHTSQDVVEKFKLARKLGFGNINMDLIIGLPGEGLREVENTCNKILNLKPDSITIHGLAIKRGSILYESIVNNNKMNTVSQKEINEMYNEIVKLSDKLGMKPYYMYRQKNMLGNMENVGYSILGKEGIYNIQMIEERQCIIAIGAGAVSKVIFLDKNRIERVANVKDVREYIKRVTEMVEKKKRLLMNCIKAFR</sequence>
<dbReference type="PANTHER" id="PTHR13932:SF1">
    <property type="entry name" value="OXYGEN-INDEPENDENT COPROPORPHYRINOGEN-III OXIDASE-LIKE PROTEIN HEMZ"/>
    <property type="match status" value="1"/>
</dbReference>
<dbReference type="EC" id="1.3.99.-" evidence="2"/>
<dbReference type="PATRIC" id="fig|1121290.3.peg.1878"/>
<dbReference type="Pfam" id="PF04055">
    <property type="entry name" value="Radical_SAM"/>
    <property type="match status" value="1"/>
</dbReference>